<evidence type="ECO:0000313" key="4">
    <source>
        <dbReference type="EMBL" id="KAL3688235.1"/>
    </source>
</evidence>
<dbReference type="PANTHER" id="PTHR43574">
    <property type="entry name" value="EPIMERASE-RELATED"/>
    <property type="match status" value="1"/>
</dbReference>
<reference evidence="4 5" key="1">
    <citation type="submission" date="2024-09" db="EMBL/GenBank/DDBJ databases">
        <title>Chromosome-scale assembly of Riccia sorocarpa.</title>
        <authorList>
            <person name="Paukszto L."/>
        </authorList>
    </citation>
    <scope>NUCLEOTIDE SEQUENCE [LARGE SCALE GENOMIC DNA]</scope>
    <source>
        <strain evidence="4">LP-2024</strain>
        <tissue evidence="4">Aerial parts of the thallus</tissue>
    </source>
</reference>
<gene>
    <name evidence="4" type="ORF">R1sor_014544</name>
</gene>
<keyword evidence="2" id="KW-0520">NAD</keyword>
<evidence type="ECO:0000256" key="2">
    <source>
        <dbReference type="ARBA" id="ARBA00023027"/>
    </source>
</evidence>
<protein>
    <recommendedName>
        <fullName evidence="6">NAD(P)-binding domain-containing protein</fullName>
    </recommendedName>
</protein>
<evidence type="ECO:0000256" key="3">
    <source>
        <dbReference type="SAM" id="MobiDB-lite"/>
    </source>
</evidence>
<dbReference type="AlphaFoldDB" id="A0ABD3HDI7"/>
<evidence type="ECO:0000313" key="5">
    <source>
        <dbReference type="Proteomes" id="UP001633002"/>
    </source>
</evidence>
<feature type="region of interest" description="Disordered" evidence="3">
    <location>
        <begin position="103"/>
        <end position="136"/>
    </location>
</feature>
<comment type="caution">
    <text evidence="4">The sequence shown here is derived from an EMBL/GenBank/DDBJ whole genome shotgun (WGS) entry which is preliminary data.</text>
</comment>
<proteinExistence type="inferred from homology"/>
<organism evidence="4 5">
    <name type="scientific">Riccia sorocarpa</name>
    <dbReference type="NCBI Taxonomy" id="122646"/>
    <lineage>
        <taxon>Eukaryota</taxon>
        <taxon>Viridiplantae</taxon>
        <taxon>Streptophyta</taxon>
        <taxon>Embryophyta</taxon>
        <taxon>Marchantiophyta</taxon>
        <taxon>Marchantiopsida</taxon>
        <taxon>Marchantiidae</taxon>
        <taxon>Marchantiales</taxon>
        <taxon>Ricciaceae</taxon>
        <taxon>Riccia</taxon>
    </lineage>
</organism>
<evidence type="ECO:0000256" key="1">
    <source>
        <dbReference type="ARBA" id="ARBA00007637"/>
    </source>
</evidence>
<feature type="compositionally biased region" description="Polar residues" evidence="3">
    <location>
        <begin position="108"/>
        <end position="120"/>
    </location>
</feature>
<dbReference type="Proteomes" id="UP001633002">
    <property type="component" value="Unassembled WGS sequence"/>
</dbReference>
<evidence type="ECO:0008006" key="6">
    <source>
        <dbReference type="Google" id="ProtNLM"/>
    </source>
</evidence>
<accession>A0ABD3HDI7</accession>
<dbReference type="InterPro" id="IPR036291">
    <property type="entry name" value="NAD(P)-bd_dom_sf"/>
</dbReference>
<name>A0ABD3HDI7_9MARC</name>
<comment type="similarity">
    <text evidence="1">Belongs to the NAD(P)-dependent epimerase/dehydratase family.</text>
</comment>
<dbReference type="SUPFAM" id="SSF51735">
    <property type="entry name" value="NAD(P)-binding Rossmann-fold domains"/>
    <property type="match status" value="1"/>
</dbReference>
<dbReference type="EMBL" id="JBJQOH010000004">
    <property type="protein sequence ID" value="KAL3688235.1"/>
    <property type="molecule type" value="Genomic_DNA"/>
</dbReference>
<sequence>MAAASVTFPSMLQASSFCSGIESRSSRKDATTSVVSFIARTACNLSSSLCPLVFHLRNSSCYSKLRTNSTRNVVRAPVLSEEETRQFCLKEFGARKALKSQGEVRMQGVQNSSGMATTDLETPGAETPENASNDSQSFVPGKADLLVVGPGVLGTLVAQQWFKVNEGECNVVGQTNTTNQHDRLRSMGIIPVTKDVQKGEKFSYVIFCAPPSGSEDYGAEVRAAAERWNGEGSLLFTSSIALYAVSDNGVCDEENAPIIPKGASPRTDRLHAAEEEVLKGKIAQRPDHVVNLIHYEDAASLCLAILRGEFRGRVFVGCDNHPVSRQEIMDAVSKSGKFDKKFEGFTTTDGPLGKRLNNDPTRRATGWTPKYESFPSFLGVTL</sequence>
<dbReference type="Gene3D" id="3.40.50.720">
    <property type="entry name" value="NAD(P)-binding Rossmann-like Domain"/>
    <property type="match status" value="2"/>
</dbReference>
<keyword evidence="5" id="KW-1185">Reference proteome</keyword>